<dbReference type="InterPro" id="IPR051010">
    <property type="entry name" value="BCAA_transport"/>
</dbReference>
<keyword evidence="3 5" id="KW-0732">Signal</keyword>
<keyword evidence="8" id="KW-1185">Reference proteome</keyword>
<evidence type="ECO:0000256" key="5">
    <source>
        <dbReference type="SAM" id="SignalP"/>
    </source>
</evidence>
<accession>A0ABR7N626</accession>
<dbReference type="InterPro" id="IPR000709">
    <property type="entry name" value="Leu_Ile_Val-bd"/>
</dbReference>
<dbReference type="Proteomes" id="UP000657421">
    <property type="component" value="Unassembled WGS sequence"/>
</dbReference>
<protein>
    <submittedName>
        <fullName evidence="7">ABC transporter substrate-binding protein</fullName>
    </submittedName>
</protein>
<proteinExistence type="inferred from homology"/>
<dbReference type="InterPro" id="IPR028082">
    <property type="entry name" value="Peripla_BP_I"/>
</dbReference>
<evidence type="ECO:0000256" key="2">
    <source>
        <dbReference type="ARBA" id="ARBA00022448"/>
    </source>
</evidence>
<reference evidence="7 8" key="1">
    <citation type="submission" date="2020-08" db="EMBL/GenBank/DDBJ databases">
        <title>Genome public.</title>
        <authorList>
            <person name="Liu C."/>
            <person name="Sun Q."/>
        </authorList>
    </citation>
    <scope>NUCLEOTIDE SEQUENCE [LARGE SCALE GENOMIC DNA]</scope>
    <source>
        <strain evidence="7 8">NSJ-46</strain>
    </source>
</reference>
<comment type="similarity">
    <text evidence="1">Belongs to the leucine-binding protein family.</text>
</comment>
<dbReference type="PANTHER" id="PTHR30483:SF6">
    <property type="entry name" value="PERIPLASMIC BINDING PROTEIN OF ABC TRANSPORTER FOR NATURAL AMINO ACIDS"/>
    <property type="match status" value="1"/>
</dbReference>
<dbReference type="PRINTS" id="PR00337">
    <property type="entry name" value="LEUILEVALBP"/>
</dbReference>
<evidence type="ECO:0000256" key="1">
    <source>
        <dbReference type="ARBA" id="ARBA00010062"/>
    </source>
</evidence>
<keyword evidence="2" id="KW-0813">Transport</keyword>
<dbReference type="RefSeq" id="WP_249306832.1">
    <property type="nucleotide sequence ID" value="NZ_JACRSZ010000001.1"/>
</dbReference>
<name>A0ABR7N626_9FIRM</name>
<comment type="caution">
    <text evidence="7">The sequence shown here is derived from an EMBL/GenBank/DDBJ whole genome shotgun (WGS) entry which is preliminary data.</text>
</comment>
<evidence type="ECO:0000313" key="8">
    <source>
        <dbReference type="Proteomes" id="UP000657421"/>
    </source>
</evidence>
<feature type="chain" id="PRO_5046657419" evidence="5">
    <location>
        <begin position="25"/>
        <end position="388"/>
    </location>
</feature>
<evidence type="ECO:0000313" key="7">
    <source>
        <dbReference type="EMBL" id="MBC8571852.1"/>
    </source>
</evidence>
<dbReference type="Pfam" id="PF13458">
    <property type="entry name" value="Peripla_BP_6"/>
    <property type="match status" value="1"/>
</dbReference>
<dbReference type="InterPro" id="IPR028081">
    <property type="entry name" value="Leu-bd"/>
</dbReference>
<evidence type="ECO:0000256" key="4">
    <source>
        <dbReference type="ARBA" id="ARBA00022970"/>
    </source>
</evidence>
<keyword evidence="4" id="KW-0029">Amino-acid transport</keyword>
<evidence type="ECO:0000256" key="3">
    <source>
        <dbReference type="ARBA" id="ARBA00022729"/>
    </source>
</evidence>
<dbReference type="PROSITE" id="PS51257">
    <property type="entry name" value="PROKAR_LIPOPROTEIN"/>
    <property type="match status" value="1"/>
</dbReference>
<dbReference type="SUPFAM" id="SSF53822">
    <property type="entry name" value="Periplasmic binding protein-like I"/>
    <property type="match status" value="1"/>
</dbReference>
<feature type="signal peptide" evidence="5">
    <location>
        <begin position="1"/>
        <end position="24"/>
    </location>
</feature>
<gene>
    <name evidence="7" type="ORF">H8716_01935</name>
</gene>
<dbReference type="PANTHER" id="PTHR30483">
    <property type="entry name" value="LEUCINE-SPECIFIC-BINDING PROTEIN"/>
    <property type="match status" value="1"/>
</dbReference>
<dbReference type="Gene3D" id="3.40.50.2300">
    <property type="match status" value="2"/>
</dbReference>
<dbReference type="EMBL" id="JACRSZ010000001">
    <property type="protein sequence ID" value="MBC8571852.1"/>
    <property type="molecule type" value="Genomic_DNA"/>
</dbReference>
<organism evidence="7 8">
    <name type="scientific">Jingyaoa shaoxingensis</name>
    <dbReference type="NCBI Taxonomy" id="2763671"/>
    <lineage>
        <taxon>Bacteria</taxon>
        <taxon>Bacillati</taxon>
        <taxon>Bacillota</taxon>
        <taxon>Clostridia</taxon>
        <taxon>Lachnospirales</taxon>
        <taxon>Lachnospiraceae</taxon>
        <taxon>Jingyaoa</taxon>
    </lineage>
</organism>
<dbReference type="CDD" id="cd06347">
    <property type="entry name" value="PBP1_ABC_LivK_ligand_binding-like"/>
    <property type="match status" value="1"/>
</dbReference>
<sequence length="388" mass="41547">MKKRVLTVTAAAALTLALGCGAFAQDLDTENPIKIGYVGALSGDTALWGQAGLNGMELTAKQINEEGGILGREVQIIGLDGKGAPDDSVTAYKKLVEEEGVCAVVGTNFSSCNIAIAAVADELEVPVIATAASNDQVTVDSDGNLHPYSFRLCFIDSYMGYLAGTYAYDELGLKTCAVIEDITDSYSTSVGDYMVQTFTDLGGELVASEEAQNGDNDFRAQLTKIAAAQPDVVFIPWNYENVCLIAQQARELGITSVFFGADGWDTTELIDLSNGALEGCYYVSRPGFNLPDAAAYGEVYQKEYNVALESECLYGNDGVQWIKQAIEAAGSDDPKAIRDQLEATDSFDGLLGHMSVDPETHNPSRDAAIFEVKDNEVQYVGIYDPESK</sequence>
<feature type="domain" description="Leucine-binding protein" evidence="6">
    <location>
        <begin position="32"/>
        <end position="374"/>
    </location>
</feature>
<evidence type="ECO:0000259" key="6">
    <source>
        <dbReference type="Pfam" id="PF13458"/>
    </source>
</evidence>